<feature type="transmembrane region" description="Helical" evidence="1">
    <location>
        <begin position="77"/>
        <end position="96"/>
    </location>
</feature>
<protein>
    <recommendedName>
        <fullName evidence="4">DUF1109 domain-containing protein</fullName>
    </recommendedName>
</protein>
<keyword evidence="1" id="KW-0812">Transmembrane</keyword>
<accession>A0A1I0LE66</accession>
<gene>
    <name evidence="2" type="ORF">SAMN05443639_12517</name>
</gene>
<name>A0A1I0LE66_9BACT</name>
<evidence type="ECO:0008006" key="4">
    <source>
        <dbReference type="Google" id="ProtNLM"/>
    </source>
</evidence>
<dbReference type="AlphaFoldDB" id="A0A1I0LE66"/>
<feature type="transmembrane region" description="Helical" evidence="1">
    <location>
        <begin position="225"/>
        <end position="246"/>
    </location>
</feature>
<dbReference type="EMBL" id="FOIJ01000025">
    <property type="protein sequence ID" value="SEU37877.1"/>
    <property type="molecule type" value="Genomic_DNA"/>
</dbReference>
<feature type="transmembrane region" description="Helical" evidence="1">
    <location>
        <begin position="108"/>
        <end position="130"/>
    </location>
</feature>
<keyword evidence="1" id="KW-0472">Membrane</keyword>
<feature type="transmembrane region" description="Helical" evidence="1">
    <location>
        <begin position="199"/>
        <end position="219"/>
    </location>
</feature>
<reference evidence="3" key="1">
    <citation type="submission" date="2016-10" db="EMBL/GenBank/DDBJ databases">
        <authorList>
            <person name="Varghese N."/>
            <person name="Submissions S."/>
        </authorList>
    </citation>
    <scope>NUCLEOTIDE SEQUENCE [LARGE SCALE GENOMIC DNA]</scope>
    <source>
        <strain evidence="3">DSM 16858</strain>
    </source>
</reference>
<feature type="transmembrane region" description="Helical" evidence="1">
    <location>
        <begin position="165"/>
        <end position="192"/>
    </location>
</feature>
<dbReference type="Proteomes" id="UP000199181">
    <property type="component" value="Unassembled WGS sequence"/>
</dbReference>
<organism evidence="2 3">
    <name type="scientific">Stigmatella erecta</name>
    <dbReference type="NCBI Taxonomy" id="83460"/>
    <lineage>
        <taxon>Bacteria</taxon>
        <taxon>Pseudomonadati</taxon>
        <taxon>Myxococcota</taxon>
        <taxon>Myxococcia</taxon>
        <taxon>Myxococcales</taxon>
        <taxon>Cystobacterineae</taxon>
        <taxon>Archangiaceae</taxon>
        <taxon>Stigmatella</taxon>
    </lineage>
</organism>
<evidence type="ECO:0000256" key="1">
    <source>
        <dbReference type="SAM" id="Phobius"/>
    </source>
</evidence>
<dbReference type="RefSeq" id="WP_093525859.1">
    <property type="nucleotide sequence ID" value="NZ_FOIJ01000025.1"/>
</dbReference>
<keyword evidence="3" id="KW-1185">Reference proteome</keyword>
<evidence type="ECO:0000313" key="2">
    <source>
        <dbReference type="EMBL" id="SEU37877.1"/>
    </source>
</evidence>
<proteinExistence type="predicted"/>
<feature type="transmembrane region" description="Helical" evidence="1">
    <location>
        <begin position="137"/>
        <end position="159"/>
    </location>
</feature>
<sequence>MKPECTRVMDALGGPLPPELASHAATCEDCRALLEGFGALEPLSRTPPAGPPAPSSPQAALQELAAHPQATPWWRELLVLLAVFTAVMAGGLFFLGRNGLVNNTASPATLVGLGLLILALVGGGAFLAVAPARRVPAWGVLSAGAAAVVLFQVLGGSGYAGLRSFASGVMGCMVTEVVLTVPPLVAALVLLCRSVFQPLRALAAGLAAAGVGLFVLHLHCADGSAAHLALGHVAPWLLLSGVTLLLRARLPSRSYAP</sequence>
<keyword evidence="1" id="KW-1133">Transmembrane helix</keyword>
<evidence type="ECO:0000313" key="3">
    <source>
        <dbReference type="Proteomes" id="UP000199181"/>
    </source>
</evidence>